<accession>A0A6J4J4W4</accession>
<feature type="non-terminal residue" evidence="1">
    <location>
        <position position="22"/>
    </location>
</feature>
<reference evidence="1" key="1">
    <citation type="submission" date="2020-02" db="EMBL/GenBank/DDBJ databases">
        <authorList>
            <person name="Meier V. D."/>
        </authorList>
    </citation>
    <scope>NUCLEOTIDE SEQUENCE</scope>
    <source>
        <strain evidence="1">AVDCRST_MAG93</strain>
    </source>
</reference>
<sequence length="22" mass="2395">WLIGTSTLKSVFARSSLLASRT</sequence>
<dbReference type="EMBL" id="CADCTR010000892">
    <property type="protein sequence ID" value="CAA9270537.1"/>
    <property type="molecule type" value="Genomic_DNA"/>
</dbReference>
<evidence type="ECO:0000313" key="1">
    <source>
        <dbReference type="EMBL" id="CAA9270537.1"/>
    </source>
</evidence>
<dbReference type="AlphaFoldDB" id="A0A6J4J4W4"/>
<protein>
    <submittedName>
        <fullName evidence="1">Uncharacterized protein</fullName>
    </submittedName>
</protein>
<gene>
    <name evidence="1" type="ORF">AVDCRST_MAG93-2617</name>
</gene>
<name>A0A6J4J4W4_9CHLR</name>
<feature type="non-terminal residue" evidence="1">
    <location>
        <position position="1"/>
    </location>
</feature>
<proteinExistence type="predicted"/>
<organism evidence="1">
    <name type="scientific">uncultured Chloroflexia bacterium</name>
    <dbReference type="NCBI Taxonomy" id="1672391"/>
    <lineage>
        <taxon>Bacteria</taxon>
        <taxon>Bacillati</taxon>
        <taxon>Chloroflexota</taxon>
        <taxon>Chloroflexia</taxon>
        <taxon>environmental samples</taxon>
    </lineage>
</organism>